<sequence>MGLLDGKVAVISGAARGQGRSHAVRLAEEGADIIAFDICADIDTVPYGLGTREDLDETVVLVEKLGRRIIASQTDVRNFDAVTKVVDDGAAELGGLDIVVANAGITSYYRSEELTPHHWQTVIDVNLTGVWNVARAAVPHLIDRGAGAMVLVSSSSAHVGLQNLNHYSAAKAGVVGLMQSMAVELGPHMIRVNTVHPTTVKTGMALNQATFDLFLPGTGLSVGSAQDEEKAADAFKGLNAMPIPWIDPVDISNAIVYLTSDLGRYVTGTQLRVDAGSAAK</sequence>
<dbReference type="PANTHER" id="PTHR42760">
    <property type="entry name" value="SHORT-CHAIN DEHYDROGENASES/REDUCTASES FAMILY MEMBER"/>
    <property type="match status" value="1"/>
</dbReference>
<dbReference type="CDD" id="cd05233">
    <property type="entry name" value="SDR_c"/>
    <property type="match status" value="1"/>
</dbReference>
<dbReference type="PRINTS" id="PR00080">
    <property type="entry name" value="SDRFAMILY"/>
</dbReference>
<reference evidence="5" key="1">
    <citation type="submission" date="2022-12" db="EMBL/GenBank/DDBJ databases">
        <authorList>
            <person name="Krivoruchko A.V."/>
            <person name="Elkin A."/>
        </authorList>
    </citation>
    <scope>NUCLEOTIDE SEQUENCE</scope>
    <source>
        <strain evidence="5">IEGM 249</strain>
    </source>
</reference>
<dbReference type="AlphaFoldDB" id="A0AAX3YQK2"/>
<dbReference type="InterPro" id="IPR036291">
    <property type="entry name" value="NAD(P)-bd_dom_sf"/>
</dbReference>
<evidence type="ECO:0000313" key="7">
    <source>
        <dbReference type="Proteomes" id="UP001066327"/>
    </source>
</evidence>
<dbReference type="NCBIfam" id="NF009467">
    <property type="entry name" value="PRK12826.1-3"/>
    <property type="match status" value="1"/>
</dbReference>
<dbReference type="PROSITE" id="PS00061">
    <property type="entry name" value="ADH_SHORT"/>
    <property type="match status" value="1"/>
</dbReference>
<name>A0AAX3YQK2_RHOOP</name>
<keyword evidence="2" id="KW-0560">Oxidoreductase</keyword>
<evidence type="ECO:0000256" key="1">
    <source>
        <dbReference type="ARBA" id="ARBA00006484"/>
    </source>
</evidence>
<evidence type="ECO:0000256" key="4">
    <source>
        <dbReference type="RuleBase" id="RU000363"/>
    </source>
</evidence>
<dbReference type="InterPro" id="IPR002347">
    <property type="entry name" value="SDR_fam"/>
</dbReference>
<dbReference type="GO" id="GO:0016616">
    <property type="term" value="F:oxidoreductase activity, acting on the CH-OH group of donors, NAD or NADP as acceptor"/>
    <property type="evidence" value="ECO:0007669"/>
    <property type="project" value="TreeGrafter"/>
</dbReference>
<evidence type="ECO:0000313" key="6">
    <source>
        <dbReference type="EMBL" id="WLF51130.1"/>
    </source>
</evidence>
<dbReference type="InterPro" id="IPR020904">
    <property type="entry name" value="Sc_DH/Rdtase_CS"/>
</dbReference>
<accession>A0AAX3YQK2</accession>
<evidence type="ECO:0000256" key="3">
    <source>
        <dbReference type="ARBA" id="ARBA00023027"/>
    </source>
</evidence>
<dbReference type="Proteomes" id="UP001066327">
    <property type="component" value="Unassembled WGS sequence"/>
</dbReference>
<dbReference type="RefSeq" id="WP_269592114.1">
    <property type="nucleotide sequence ID" value="NZ_CP130953.1"/>
</dbReference>
<dbReference type="Proteomes" id="UP001231166">
    <property type="component" value="Chromosome"/>
</dbReference>
<dbReference type="FunFam" id="3.40.50.720:FF:000084">
    <property type="entry name" value="Short-chain dehydrogenase reductase"/>
    <property type="match status" value="1"/>
</dbReference>
<reference evidence="6" key="2">
    <citation type="submission" date="2023-07" db="EMBL/GenBank/DDBJ databases">
        <title>Genomic analysis of Rhodococcus opacus VOC-14 with glycol ethers degradation activity.</title>
        <authorList>
            <person name="Narkevich D.A."/>
            <person name="Hlushen A.M."/>
            <person name="Akhremchuk A.E."/>
            <person name="Sikolenko M.A."/>
            <person name="Valentovich L.N."/>
        </authorList>
    </citation>
    <scope>NUCLEOTIDE SEQUENCE</scope>
    <source>
        <strain evidence="6">VOC-14</strain>
    </source>
</reference>
<dbReference type="InterPro" id="IPR023985">
    <property type="entry name" value="SDR_subfam_1"/>
</dbReference>
<keyword evidence="3" id="KW-0520">NAD</keyword>
<dbReference type="PANTHER" id="PTHR42760:SF133">
    <property type="entry name" value="3-OXOACYL-[ACYL-CARRIER-PROTEIN] REDUCTASE"/>
    <property type="match status" value="1"/>
</dbReference>
<keyword evidence="7" id="KW-1185">Reference proteome</keyword>
<evidence type="ECO:0000313" key="8">
    <source>
        <dbReference type="Proteomes" id="UP001231166"/>
    </source>
</evidence>
<dbReference type="EMBL" id="JAPWIS010000018">
    <property type="protein sequence ID" value="MCZ4587733.1"/>
    <property type="molecule type" value="Genomic_DNA"/>
</dbReference>
<comment type="similarity">
    <text evidence="1 4">Belongs to the short-chain dehydrogenases/reductases (SDR) family.</text>
</comment>
<evidence type="ECO:0000256" key="2">
    <source>
        <dbReference type="ARBA" id="ARBA00023002"/>
    </source>
</evidence>
<dbReference type="Gene3D" id="3.40.50.720">
    <property type="entry name" value="NAD(P)-binding Rossmann-like Domain"/>
    <property type="match status" value="1"/>
</dbReference>
<dbReference type="SUPFAM" id="SSF51735">
    <property type="entry name" value="NAD(P)-binding Rossmann-fold domains"/>
    <property type="match status" value="1"/>
</dbReference>
<gene>
    <name evidence="5" type="ORF">O4328_29270</name>
    <name evidence="6" type="ORF">Q5707_34250</name>
</gene>
<dbReference type="PRINTS" id="PR00081">
    <property type="entry name" value="GDHRDH"/>
</dbReference>
<protein>
    <submittedName>
        <fullName evidence="6">Mycofactocin-coupled SDR family oxidoreductase</fullName>
    </submittedName>
</protein>
<dbReference type="NCBIfam" id="TIGR03971">
    <property type="entry name" value="SDR_subfam_1"/>
    <property type="match status" value="1"/>
</dbReference>
<evidence type="ECO:0000313" key="5">
    <source>
        <dbReference type="EMBL" id="MCZ4587733.1"/>
    </source>
</evidence>
<organism evidence="6 8">
    <name type="scientific">Rhodococcus opacus</name>
    <name type="common">Nocardia opaca</name>
    <dbReference type="NCBI Taxonomy" id="37919"/>
    <lineage>
        <taxon>Bacteria</taxon>
        <taxon>Bacillati</taxon>
        <taxon>Actinomycetota</taxon>
        <taxon>Actinomycetes</taxon>
        <taxon>Mycobacteriales</taxon>
        <taxon>Nocardiaceae</taxon>
        <taxon>Rhodococcus</taxon>
    </lineage>
</organism>
<proteinExistence type="inferred from homology"/>
<dbReference type="Pfam" id="PF00106">
    <property type="entry name" value="adh_short"/>
    <property type="match status" value="1"/>
</dbReference>
<dbReference type="EMBL" id="CP130953">
    <property type="protein sequence ID" value="WLF51130.1"/>
    <property type="molecule type" value="Genomic_DNA"/>
</dbReference>